<sequence length="387" mass="44315">MPPATTFPNTGYNVLSELSSVPEAELNEKLLASLAFCYSWMYNRRRLEGHTYPAWEQIFAAFAAIDPSLINASQFPIYSRSSKAFDPDDSFRTVADDDAEEGFPDIALLCLRYRLRQGADIPRYRALLRGRNSLQLDNLPWAELPRWDELVIDYVGLPIFAELKKFPSRTKISREYFLLELDKLLLEASSQLEDYAKLLFADPLRRDQDSVVLIAGAGEWYKWRVMHRRETGIPKPDKQPAVELNEYTDNPESEDESEEESEEEDSAEFGATHKKKKTRRRRKNGPTKKELKALEKAQREKEADKQRMKKWKEQRAAGGDEPTPLRYLDLGTAVDGVLDDMKNVVPPEGLWSGLLHLGSAASNQRMRYLRNHLASIVAERATVFTQG</sequence>
<gene>
    <name evidence="2" type="ORF">HGRIS_004259</name>
</gene>
<evidence type="ECO:0000313" key="2">
    <source>
        <dbReference type="EMBL" id="KAL0945106.1"/>
    </source>
</evidence>
<accession>A0ABR3IP90</accession>
<reference evidence="3" key="1">
    <citation type="submission" date="2024-06" db="EMBL/GenBank/DDBJ databases">
        <title>Multi-omics analyses provide insights into the biosynthesis of the anticancer antibiotic pleurotin in Hohenbuehelia grisea.</title>
        <authorList>
            <person name="Weaver J.A."/>
            <person name="Alberti F."/>
        </authorList>
    </citation>
    <scope>NUCLEOTIDE SEQUENCE [LARGE SCALE GENOMIC DNA]</scope>
    <source>
        <strain evidence="3">T-177</strain>
    </source>
</reference>
<feature type="compositionally biased region" description="Basic residues" evidence="1">
    <location>
        <begin position="272"/>
        <end position="286"/>
    </location>
</feature>
<comment type="caution">
    <text evidence="2">The sequence shown here is derived from an EMBL/GenBank/DDBJ whole genome shotgun (WGS) entry which is preliminary data.</text>
</comment>
<evidence type="ECO:0000313" key="3">
    <source>
        <dbReference type="Proteomes" id="UP001556367"/>
    </source>
</evidence>
<dbReference type="Proteomes" id="UP001556367">
    <property type="component" value="Unassembled WGS sequence"/>
</dbReference>
<name>A0ABR3IP90_9AGAR</name>
<dbReference type="EMBL" id="JASNQZ010000019">
    <property type="protein sequence ID" value="KAL0945106.1"/>
    <property type="molecule type" value="Genomic_DNA"/>
</dbReference>
<feature type="compositionally biased region" description="Acidic residues" evidence="1">
    <location>
        <begin position="249"/>
        <end position="267"/>
    </location>
</feature>
<proteinExistence type="predicted"/>
<organism evidence="2 3">
    <name type="scientific">Hohenbuehelia grisea</name>
    <dbReference type="NCBI Taxonomy" id="104357"/>
    <lineage>
        <taxon>Eukaryota</taxon>
        <taxon>Fungi</taxon>
        <taxon>Dikarya</taxon>
        <taxon>Basidiomycota</taxon>
        <taxon>Agaricomycotina</taxon>
        <taxon>Agaricomycetes</taxon>
        <taxon>Agaricomycetidae</taxon>
        <taxon>Agaricales</taxon>
        <taxon>Pleurotineae</taxon>
        <taxon>Pleurotaceae</taxon>
        <taxon>Hohenbuehelia</taxon>
    </lineage>
</organism>
<keyword evidence="3" id="KW-1185">Reference proteome</keyword>
<feature type="compositionally biased region" description="Basic and acidic residues" evidence="1">
    <location>
        <begin position="287"/>
        <end position="315"/>
    </location>
</feature>
<protein>
    <submittedName>
        <fullName evidence="2">Uncharacterized protein</fullName>
    </submittedName>
</protein>
<feature type="region of interest" description="Disordered" evidence="1">
    <location>
        <begin position="232"/>
        <end position="323"/>
    </location>
</feature>
<evidence type="ECO:0000256" key="1">
    <source>
        <dbReference type="SAM" id="MobiDB-lite"/>
    </source>
</evidence>